<evidence type="ECO:0000313" key="2">
    <source>
        <dbReference type="EMBL" id="GMG87245.1"/>
    </source>
</evidence>
<proteinExistence type="predicted"/>
<feature type="transmembrane region" description="Helical" evidence="1">
    <location>
        <begin position="140"/>
        <end position="160"/>
    </location>
</feature>
<dbReference type="Pfam" id="PF11086">
    <property type="entry name" value="DUF2878"/>
    <property type="match status" value="1"/>
</dbReference>
<feature type="transmembrane region" description="Helical" evidence="1">
    <location>
        <begin position="12"/>
        <end position="39"/>
    </location>
</feature>
<keyword evidence="3" id="KW-1185">Reference proteome</keyword>
<comment type="caution">
    <text evidence="2">The sequence shown here is derived from an EMBL/GenBank/DDBJ whole genome shotgun (WGS) entry which is preliminary data.</text>
</comment>
<keyword evidence="1" id="KW-0472">Membrane</keyword>
<organism evidence="2 3">
    <name type="scientific">Biformimicrobium ophioploci</name>
    <dbReference type="NCBI Taxonomy" id="3036711"/>
    <lineage>
        <taxon>Bacteria</taxon>
        <taxon>Pseudomonadati</taxon>
        <taxon>Pseudomonadota</taxon>
        <taxon>Gammaproteobacteria</taxon>
        <taxon>Cellvibrionales</taxon>
        <taxon>Microbulbiferaceae</taxon>
        <taxon>Biformimicrobium</taxon>
    </lineage>
</organism>
<feature type="transmembrane region" description="Helical" evidence="1">
    <location>
        <begin position="79"/>
        <end position="98"/>
    </location>
</feature>
<accession>A0ABQ6LYX2</accession>
<dbReference type="RefSeq" id="WP_285763880.1">
    <property type="nucleotide sequence ID" value="NZ_BSYJ01000003.1"/>
</dbReference>
<name>A0ABQ6LYX2_9GAMM</name>
<feature type="transmembrane region" description="Helical" evidence="1">
    <location>
        <begin position="110"/>
        <end position="128"/>
    </location>
</feature>
<gene>
    <name evidence="2" type="ORF">MNKW57_15660</name>
</gene>
<evidence type="ECO:0000256" key="1">
    <source>
        <dbReference type="SAM" id="Phobius"/>
    </source>
</evidence>
<sequence length="177" mass="19008">MKKVTNFVLFQLGWLVAVVGAAWGYPWAGPAAALVLLSVHLWLTDSPRAELVLVAVAAILGTAWDSLLIVGGLLDYPEWSYLVAPIWITALWVMFACTLNESLAWLKGRFQLAIGFGAIGGPLAYFAAERLGAVTIVEPLQLALALGVGWAAFTPLLLWLGSYLSMQVFPVASGVKH</sequence>
<feature type="transmembrane region" description="Helical" evidence="1">
    <location>
        <begin position="51"/>
        <end position="73"/>
    </location>
</feature>
<keyword evidence="1" id="KW-0812">Transmembrane</keyword>
<keyword evidence="1" id="KW-1133">Transmembrane helix</keyword>
<dbReference type="Proteomes" id="UP001224392">
    <property type="component" value="Unassembled WGS sequence"/>
</dbReference>
<dbReference type="EMBL" id="BSYJ01000003">
    <property type="protein sequence ID" value="GMG87245.1"/>
    <property type="molecule type" value="Genomic_DNA"/>
</dbReference>
<protein>
    <submittedName>
        <fullName evidence="2">DUF2878 domain-containing protein</fullName>
    </submittedName>
</protein>
<dbReference type="InterPro" id="IPR021306">
    <property type="entry name" value="DUF2878"/>
</dbReference>
<reference evidence="2 3" key="1">
    <citation type="submission" date="2023-04" db="EMBL/GenBank/DDBJ databases">
        <title>Marinobulbifer ophiurae gen. nov., sp. Nov., isolate from tissue of brittle star Ophioplocus japonicus.</title>
        <authorList>
            <person name="Kawano K."/>
            <person name="Sawayama S."/>
            <person name="Nakagawa S."/>
        </authorList>
    </citation>
    <scope>NUCLEOTIDE SEQUENCE [LARGE SCALE GENOMIC DNA]</scope>
    <source>
        <strain evidence="2 3">NKW57</strain>
    </source>
</reference>
<evidence type="ECO:0000313" key="3">
    <source>
        <dbReference type="Proteomes" id="UP001224392"/>
    </source>
</evidence>